<protein>
    <submittedName>
        <fullName evidence="1">Uncharacterized protein</fullName>
    </submittedName>
</protein>
<accession>A0A6C0AD86</accession>
<organism evidence="1">
    <name type="scientific">viral metagenome</name>
    <dbReference type="NCBI Taxonomy" id="1070528"/>
    <lineage>
        <taxon>unclassified sequences</taxon>
        <taxon>metagenomes</taxon>
        <taxon>organismal metagenomes</taxon>
    </lineage>
</organism>
<dbReference type="EMBL" id="MN740593">
    <property type="protein sequence ID" value="QHS77678.1"/>
    <property type="molecule type" value="Genomic_DNA"/>
</dbReference>
<proteinExistence type="predicted"/>
<reference evidence="1" key="1">
    <citation type="journal article" date="2020" name="Nature">
        <title>Giant virus diversity and host interactions through global metagenomics.</title>
        <authorList>
            <person name="Schulz F."/>
            <person name="Roux S."/>
            <person name="Paez-Espino D."/>
            <person name="Jungbluth S."/>
            <person name="Walsh D.A."/>
            <person name="Denef V.J."/>
            <person name="McMahon K.D."/>
            <person name="Konstantinidis K.T."/>
            <person name="Eloe-Fadrosh E.A."/>
            <person name="Kyrpides N.C."/>
            <person name="Woyke T."/>
        </authorList>
    </citation>
    <scope>NUCLEOTIDE SEQUENCE</scope>
    <source>
        <strain evidence="1">GVMAG-S-1021933-23</strain>
    </source>
</reference>
<sequence length="178" mass="20491">MLAHTTNNNLFFDSEIYIPKKQEFRILSIEGLTGLKNIKSAFEDTLNNSEVELLISFLDKKYNFSLYEDVYDFIVNVAKFSSRSLKIIEANYEEFYDNMTIPEALEVILTKLIVNNGIHTTNGFPSVFNFTLNQKNSTQIYKGNKIFPYVGGKNKLKHDQLLSRIANNIEIGPDDLLY</sequence>
<evidence type="ECO:0000313" key="1">
    <source>
        <dbReference type="EMBL" id="QHS77678.1"/>
    </source>
</evidence>
<name>A0A6C0AD86_9ZZZZ</name>
<dbReference type="AlphaFoldDB" id="A0A6C0AD86"/>